<feature type="compositionally biased region" description="Gly residues" evidence="7">
    <location>
        <begin position="245"/>
        <end position="265"/>
    </location>
</feature>
<reference evidence="10" key="1">
    <citation type="journal article" date="2016" name="Nat. Commun.">
        <title>The Gonium pectorale genome demonstrates co-option of cell cycle regulation during the evolution of multicellularity.</title>
        <authorList>
            <person name="Hanschen E.R."/>
            <person name="Marriage T.N."/>
            <person name="Ferris P.J."/>
            <person name="Hamaji T."/>
            <person name="Toyoda A."/>
            <person name="Fujiyama A."/>
            <person name="Neme R."/>
            <person name="Noguchi H."/>
            <person name="Minakuchi Y."/>
            <person name="Suzuki M."/>
            <person name="Kawai-Toyooka H."/>
            <person name="Smith D.R."/>
            <person name="Sparks H."/>
            <person name="Anderson J."/>
            <person name="Bakaric R."/>
            <person name="Luria V."/>
            <person name="Karger A."/>
            <person name="Kirschner M.W."/>
            <person name="Durand P.M."/>
            <person name="Michod R.E."/>
            <person name="Nozaki H."/>
            <person name="Olson B.J."/>
        </authorList>
    </citation>
    <scope>NUCLEOTIDE SEQUENCE [LARGE SCALE GENOMIC DNA]</scope>
    <source>
        <strain evidence="10">NIES-2863</strain>
    </source>
</reference>
<organism evidence="9 10">
    <name type="scientific">Gonium pectorale</name>
    <name type="common">Green alga</name>
    <dbReference type="NCBI Taxonomy" id="33097"/>
    <lineage>
        <taxon>Eukaryota</taxon>
        <taxon>Viridiplantae</taxon>
        <taxon>Chlorophyta</taxon>
        <taxon>core chlorophytes</taxon>
        <taxon>Chlorophyceae</taxon>
        <taxon>CS clade</taxon>
        <taxon>Chlamydomonadales</taxon>
        <taxon>Volvocaceae</taxon>
        <taxon>Gonium</taxon>
    </lineage>
</organism>
<feature type="site" description="Electron transfer via tryptophanyl radical" evidence="6">
    <location>
        <position position="122"/>
    </location>
</feature>
<evidence type="ECO:0000259" key="8">
    <source>
        <dbReference type="Pfam" id="PF03441"/>
    </source>
</evidence>
<dbReference type="InterPro" id="IPR005101">
    <property type="entry name" value="Cryptochr/Photolyase_FAD-bd"/>
</dbReference>
<dbReference type="InterPro" id="IPR002081">
    <property type="entry name" value="Cryptochrome/DNA_photolyase_1"/>
</dbReference>
<proteinExistence type="inferred from homology"/>
<dbReference type="InterPro" id="IPR018394">
    <property type="entry name" value="DNA_photolyase_1_CS_C"/>
</dbReference>
<evidence type="ECO:0000313" key="9">
    <source>
        <dbReference type="EMBL" id="KXZ42741.1"/>
    </source>
</evidence>
<dbReference type="Gene3D" id="1.25.40.80">
    <property type="match status" value="1"/>
</dbReference>
<accession>A0A150FYQ5</accession>
<sequence length="274" mass="30471">MRPTGTRRRSPSAAPRHEIRKYEAQRQANKSTYWVIFELIWRDFFRFFALKHGNRIFFEGGTSGTPLAWNPDPELWKRWRDGTTGLPLVDANMRELAATGFMSNRGRQNVASYLVLDLGVDWRRGADYFESLLLDYDVTSNWGNWVAAAGLTGGRVNHFNITKQSKDYDAAGDYVRAWCPELRNVPAAKVHEPWTMSREEQERAGCRIGQDYPAPVPASRLGRPHSSGAGGGGGRTSSGRPQSRFGGGGDGRGGRGGRGGGGGGRRQSEFERYQ</sequence>
<dbReference type="Proteomes" id="UP000075714">
    <property type="component" value="Unassembled WGS sequence"/>
</dbReference>
<evidence type="ECO:0000256" key="7">
    <source>
        <dbReference type="SAM" id="MobiDB-lite"/>
    </source>
</evidence>
<protein>
    <recommendedName>
        <fullName evidence="8">Cryptochrome/DNA photolyase FAD-binding domain-containing protein</fullName>
    </recommendedName>
</protein>
<feature type="domain" description="Cryptochrome/DNA photolyase FAD-binding" evidence="8">
    <location>
        <begin position="37"/>
        <end position="216"/>
    </location>
</feature>
<evidence type="ECO:0000256" key="1">
    <source>
        <dbReference type="ARBA" id="ARBA00005862"/>
    </source>
</evidence>
<dbReference type="PANTHER" id="PTHR11455:SF22">
    <property type="entry name" value="CRYPTOCHROME DASH"/>
    <property type="match status" value="1"/>
</dbReference>
<dbReference type="PROSITE" id="PS00394">
    <property type="entry name" value="DNA_PHOTOLYASES_1_1"/>
    <property type="match status" value="1"/>
</dbReference>
<dbReference type="GO" id="GO:0071949">
    <property type="term" value="F:FAD binding"/>
    <property type="evidence" value="ECO:0007669"/>
    <property type="project" value="TreeGrafter"/>
</dbReference>
<dbReference type="Pfam" id="PF03441">
    <property type="entry name" value="FAD_binding_7"/>
    <property type="match status" value="1"/>
</dbReference>
<dbReference type="PANTHER" id="PTHR11455">
    <property type="entry name" value="CRYPTOCHROME"/>
    <property type="match status" value="1"/>
</dbReference>
<dbReference type="PRINTS" id="PR00147">
    <property type="entry name" value="DNAPHOTLYASE"/>
</dbReference>
<evidence type="ECO:0000256" key="5">
    <source>
        <dbReference type="PIRSR" id="PIRSR602081-1"/>
    </source>
</evidence>
<dbReference type="Gene3D" id="1.10.579.10">
    <property type="entry name" value="DNA Cyclobutane Dipyrimidine Photolyase, subunit A, domain 3"/>
    <property type="match status" value="1"/>
</dbReference>
<dbReference type="AlphaFoldDB" id="A0A150FYQ5"/>
<dbReference type="GO" id="GO:0003677">
    <property type="term" value="F:DNA binding"/>
    <property type="evidence" value="ECO:0007669"/>
    <property type="project" value="TreeGrafter"/>
</dbReference>
<keyword evidence="4" id="KW-0157">Chromophore</keyword>
<evidence type="ECO:0000256" key="4">
    <source>
        <dbReference type="ARBA" id="ARBA00022991"/>
    </source>
</evidence>
<dbReference type="GO" id="GO:0000719">
    <property type="term" value="P:photoreactive repair"/>
    <property type="evidence" value="ECO:0007669"/>
    <property type="project" value="TreeGrafter"/>
</dbReference>
<feature type="site" description="Electron transfer via tryptophanyl radical" evidence="6">
    <location>
        <position position="69"/>
    </location>
</feature>
<evidence type="ECO:0000256" key="2">
    <source>
        <dbReference type="ARBA" id="ARBA00022630"/>
    </source>
</evidence>
<evidence type="ECO:0000313" key="10">
    <source>
        <dbReference type="Proteomes" id="UP000075714"/>
    </source>
</evidence>
<keyword evidence="2 5" id="KW-0285">Flavoprotein</keyword>
<comment type="similarity">
    <text evidence="1">Belongs to the DNA photolyase class-1 family.</text>
</comment>
<comment type="caution">
    <text evidence="9">The sequence shown here is derived from an EMBL/GenBank/DDBJ whole genome shotgun (WGS) entry which is preliminary data.</text>
</comment>
<keyword evidence="10" id="KW-1185">Reference proteome</keyword>
<feature type="region of interest" description="Disordered" evidence="7">
    <location>
        <begin position="209"/>
        <end position="274"/>
    </location>
</feature>
<dbReference type="InterPro" id="IPR036134">
    <property type="entry name" value="Crypto/Photolyase_FAD-like_sf"/>
</dbReference>
<keyword evidence="3 5" id="KW-0274">FAD</keyword>
<dbReference type="OrthoDB" id="435881at2759"/>
<dbReference type="GO" id="GO:0003904">
    <property type="term" value="F:deoxyribodipyrimidine photo-lyase activity"/>
    <property type="evidence" value="ECO:0007669"/>
    <property type="project" value="TreeGrafter"/>
</dbReference>
<name>A0A150FYQ5_GONPE</name>
<feature type="binding site" evidence="5">
    <location>
        <begin position="135"/>
        <end position="137"/>
    </location>
    <ligand>
        <name>FAD</name>
        <dbReference type="ChEBI" id="CHEBI:57692"/>
    </ligand>
</feature>
<evidence type="ECO:0000256" key="3">
    <source>
        <dbReference type="ARBA" id="ARBA00022827"/>
    </source>
</evidence>
<dbReference type="STRING" id="33097.A0A150FYQ5"/>
<evidence type="ECO:0000256" key="6">
    <source>
        <dbReference type="PIRSR" id="PIRSR602081-2"/>
    </source>
</evidence>
<feature type="site" description="Electron transfer via tryptophanyl radical" evidence="6">
    <location>
        <position position="145"/>
    </location>
</feature>
<dbReference type="EMBL" id="LSYV01000121">
    <property type="protein sequence ID" value="KXZ42741.1"/>
    <property type="molecule type" value="Genomic_DNA"/>
</dbReference>
<comment type="cofactor">
    <cofactor evidence="5">
        <name>FAD</name>
        <dbReference type="ChEBI" id="CHEBI:57692"/>
    </cofactor>
    <text evidence="5">Binds 1 FAD per subunit.</text>
</comment>
<gene>
    <name evidence="9" type="ORF">GPECTOR_121g442</name>
</gene>
<feature type="binding site" evidence="5">
    <location>
        <begin position="38"/>
        <end position="45"/>
    </location>
    <ligand>
        <name>FAD</name>
        <dbReference type="ChEBI" id="CHEBI:57692"/>
    </ligand>
</feature>
<dbReference type="SUPFAM" id="SSF48173">
    <property type="entry name" value="Cryptochrome/photolyase FAD-binding domain"/>
    <property type="match status" value="1"/>
</dbReference>